<gene>
    <name evidence="2" type="ORF">DILT_LOCUS4900</name>
</gene>
<dbReference type="AlphaFoldDB" id="A0A3P7NI02"/>
<reference evidence="2 3" key="1">
    <citation type="submission" date="2018-11" db="EMBL/GenBank/DDBJ databases">
        <authorList>
            <consortium name="Pathogen Informatics"/>
        </authorList>
    </citation>
    <scope>NUCLEOTIDE SEQUENCE [LARGE SCALE GENOMIC DNA]</scope>
</reference>
<evidence type="ECO:0000256" key="1">
    <source>
        <dbReference type="SAM" id="Coils"/>
    </source>
</evidence>
<dbReference type="Proteomes" id="UP000281553">
    <property type="component" value="Unassembled WGS sequence"/>
</dbReference>
<keyword evidence="1" id="KW-0175">Coiled coil</keyword>
<proteinExistence type="predicted"/>
<evidence type="ECO:0000313" key="2">
    <source>
        <dbReference type="EMBL" id="VDN09069.1"/>
    </source>
</evidence>
<dbReference type="OrthoDB" id="6264203at2759"/>
<dbReference type="SUPFAM" id="SSF57997">
    <property type="entry name" value="Tropomyosin"/>
    <property type="match status" value="1"/>
</dbReference>
<sequence>MQPRQQSLLGDSGILAGLQANIAAAQNAVCEIAVGLRLPALTSWKFPHRLALSLPIGQLLTGLRYDPASLITIYLEAKSSIQTVSAGTTFQTTSPIEICSCLVKILRSFSSANKNTDETDYEINKHLLNDLHTDKDEKSKPPELSFETWRQPADIDTLDAETQTVSETTERPTEARDFIDFFPMGREYALCAAGLAEMSKLPFAKLRRALDCDVKRLLQSLANANDEQVRAESRLQANLQELEKAQSTLATLEETFRKRETALKRQISELKRQMEETAKRVSTKEQDCLDLTQKLRNTEYQCKTTEAELDSAKRSLGKYPVLLILPLFCRPHCRLRI</sequence>
<feature type="coiled-coil region" evidence="1">
    <location>
        <begin position="207"/>
        <end position="315"/>
    </location>
</feature>
<keyword evidence="3" id="KW-1185">Reference proteome</keyword>
<accession>A0A3P7NI02</accession>
<evidence type="ECO:0000313" key="3">
    <source>
        <dbReference type="Proteomes" id="UP000281553"/>
    </source>
</evidence>
<dbReference type="EMBL" id="UYRU01046335">
    <property type="protein sequence ID" value="VDN09069.1"/>
    <property type="molecule type" value="Genomic_DNA"/>
</dbReference>
<name>A0A3P7NI02_DIBLA</name>
<organism evidence="2 3">
    <name type="scientific">Dibothriocephalus latus</name>
    <name type="common">Fish tapeworm</name>
    <name type="synonym">Diphyllobothrium latum</name>
    <dbReference type="NCBI Taxonomy" id="60516"/>
    <lineage>
        <taxon>Eukaryota</taxon>
        <taxon>Metazoa</taxon>
        <taxon>Spiralia</taxon>
        <taxon>Lophotrochozoa</taxon>
        <taxon>Platyhelminthes</taxon>
        <taxon>Cestoda</taxon>
        <taxon>Eucestoda</taxon>
        <taxon>Diphyllobothriidea</taxon>
        <taxon>Diphyllobothriidae</taxon>
        <taxon>Dibothriocephalus</taxon>
    </lineage>
</organism>
<protein>
    <submittedName>
        <fullName evidence="2">Uncharacterized protein</fullName>
    </submittedName>
</protein>